<dbReference type="OrthoDB" id="9809287at2"/>
<evidence type="ECO:0000256" key="3">
    <source>
        <dbReference type="SAM" id="MobiDB-lite"/>
    </source>
</evidence>
<evidence type="ECO:0000256" key="1">
    <source>
        <dbReference type="ARBA" id="ARBA00006484"/>
    </source>
</evidence>
<evidence type="ECO:0000256" key="2">
    <source>
        <dbReference type="ARBA" id="ARBA00023002"/>
    </source>
</evidence>
<proteinExistence type="inferred from homology"/>
<gene>
    <name evidence="4" type="ORF">SAMN05192563_102419</name>
</gene>
<feature type="compositionally biased region" description="Polar residues" evidence="3">
    <location>
        <begin position="13"/>
        <end position="23"/>
    </location>
</feature>
<organism evidence="4 5">
    <name type="scientific">Paraburkholderia aspalathi</name>
    <dbReference type="NCBI Taxonomy" id="1324617"/>
    <lineage>
        <taxon>Bacteria</taxon>
        <taxon>Pseudomonadati</taxon>
        <taxon>Pseudomonadota</taxon>
        <taxon>Betaproteobacteria</taxon>
        <taxon>Burkholderiales</taxon>
        <taxon>Burkholderiaceae</taxon>
        <taxon>Paraburkholderia</taxon>
    </lineage>
</organism>
<dbReference type="PANTHER" id="PTHR48107">
    <property type="entry name" value="NADPH-DEPENDENT ALDEHYDE REDUCTASE-LIKE PROTEIN, CHLOROPLASTIC-RELATED"/>
    <property type="match status" value="1"/>
</dbReference>
<dbReference type="FunFam" id="3.40.50.720:FF:000084">
    <property type="entry name" value="Short-chain dehydrogenase reductase"/>
    <property type="match status" value="1"/>
</dbReference>
<dbReference type="InterPro" id="IPR020904">
    <property type="entry name" value="Sc_DH/Rdtase_CS"/>
</dbReference>
<dbReference type="Gene3D" id="3.40.50.720">
    <property type="entry name" value="NAD(P)-binding Rossmann-like Domain"/>
    <property type="match status" value="1"/>
</dbReference>
<keyword evidence="2" id="KW-0560">Oxidoreductase</keyword>
<evidence type="ECO:0008006" key="6">
    <source>
        <dbReference type="Google" id="ProtNLM"/>
    </source>
</evidence>
<comment type="similarity">
    <text evidence="1">Belongs to the short-chain dehydrogenases/reductases (SDR) family.</text>
</comment>
<evidence type="ECO:0000313" key="4">
    <source>
        <dbReference type="EMBL" id="SFU23949.1"/>
    </source>
</evidence>
<reference evidence="4 5" key="1">
    <citation type="submission" date="2016-10" db="EMBL/GenBank/DDBJ databases">
        <authorList>
            <person name="de Groot N.N."/>
        </authorList>
    </citation>
    <scope>NUCLEOTIDE SEQUENCE [LARGE SCALE GENOMIC DNA]</scope>
    <source>
        <strain evidence="4 5">LMG 27731</strain>
    </source>
</reference>
<dbReference type="Proteomes" id="UP000198844">
    <property type="component" value="Unassembled WGS sequence"/>
</dbReference>
<dbReference type="RefSeq" id="WP_093642163.1">
    <property type="nucleotide sequence ID" value="NZ_FPBH01000024.1"/>
</dbReference>
<accession>A0A1I7EJ60</accession>
<dbReference type="Pfam" id="PF13561">
    <property type="entry name" value="adh_short_C2"/>
    <property type="match status" value="1"/>
</dbReference>
<dbReference type="InterPro" id="IPR002347">
    <property type="entry name" value="SDR_fam"/>
</dbReference>
<dbReference type="PRINTS" id="PR00080">
    <property type="entry name" value="SDRFAMILY"/>
</dbReference>
<dbReference type="PROSITE" id="PS00061">
    <property type="entry name" value="ADH_SHORT"/>
    <property type="match status" value="1"/>
</dbReference>
<dbReference type="EMBL" id="FPBH01000024">
    <property type="protein sequence ID" value="SFU23949.1"/>
    <property type="molecule type" value="Genomic_DNA"/>
</dbReference>
<dbReference type="PRINTS" id="PR00081">
    <property type="entry name" value="GDHRDH"/>
</dbReference>
<dbReference type="NCBIfam" id="NF005559">
    <property type="entry name" value="PRK07231.1"/>
    <property type="match status" value="1"/>
</dbReference>
<dbReference type="GO" id="GO:0016614">
    <property type="term" value="F:oxidoreductase activity, acting on CH-OH group of donors"/>
    <property type="evidence" value="ECO:0007669"/>
    <property type="project" value="UniProtKB-ARBA"/>
</dbReference>
<dbReference type="InterPro" id="IPR036291">
    <property type="entry name" value="NAD(P)-bd_dom_sf"/>
</dbReference>
<feature type="compositionally biased region" description="Pro residues" evidence="3">
    <location>
        <begin position="1"/>
        <end position="12"/>
    </location>
</feature>
<dbReference type="SUPFAM" id="SSF51735">
    <property type="entry name" value="NAD(P)-binding Rossmann-fold domains"/>
    <property type="match status" value="1"/>
</dbReference>
<sequence length="288" mass="30776">MTEPKYPTPPFPNQQQEQTSGQTAAMKPKPDHGEKSYRGSGRLAGKAAIITGGDSGIGRAVAIAFAREGADLLISYLNEDDDARETARWVEEAGRKALLLRGDITSPAHCKEIVERALEAFGRLDVLVNNAAYQMSYPSLEDISDEEWDKTFDTNIGAMFRITRAAVKYMKPGASIVNTSSINADHPNPGLIAYATTKGAIQNFTGGLAQLLAQKGIRANCVAPGPIWTPLIPSTMPVEKVEKFGEQVPMKRPGQPAELAAVYVMLASDEASYISGATIAVTGGAPII</sequence>
<evidence type="ECO:0000313" key="5">
    <source>
        <dbReference type="Proteomes" id="UP000198844"/>
    </source>
</evidence>
<name>A0A1I7EJ60_9BURK</name>
<protein>
    <recommendedName>
        <fullName evidence="6">NAD(P)-dependent dehydrogenase, short-chain alcohol dehydrogenase family</fullName>
    </recommendedName>
</protein>
<feature type="compositionally biased region" description="Basic and acidic residues" evidence="3">
    <location>
        <begin position="28"/>
        <end position="37"/>
    </location>
</feature>
<dbReference type="PANTHER" id="PTHR48107:SF16">
    <property type="entry name" value="NADPH-DEPENDENT ALDEHYDE REDUCTASE 1, CHLOROPLASTIC"/>
    <property type="match status" value="1"/>
</dbReference>
<dbReference type="AlphaFoldDB" id="A0A1I7EJ60"/>
<feature type="region of interest" description="Disordered" evidence="3">
    <location>
        <begin position="1"/>
        <end position="40"/>
    </location>
</feature>